<gene>
    <name evidence="1" type="ORF">Q4521_16035</name>
</gene>
<dbReference type="RefSeq" id="WP_193339779.1">
    <property type="nucleotide sequence ID" value="NZ_CP123764.1"/>
</dbReference>
<dbReference type="Proteomes" id="UP001169760">
    <property type="component" value="Unassembled WGS sequence"/>
</dbReference>
<sequence>MPVIIDEVVISVEVSNQASGGASQRPSSTDEKQIIVAECVERVLDILKQRQER</sequence>
<evidence type="ECO:0000313" key="1">
    <source>
        <dbReference type="EMBL" id="MDO6423994.1"/>
    </source>
</evidence>
<accession>A0AAW7XC90</accession>
<proteinExistence type="predicted"/>
<organism evidence="1 2">
    <name type="scientific">Saccharophagus degradans</name>
    <dbReference type="NCBI Taxonomy" id="86304"/>
    <lineage>
        <taxon>Bacteria</taxon>
        <taxon>Pseudomonadati</taxon>
        <taxon>Pseudomonadota</taxon>
        <taxon>Gammaproteobacteria</taxon>
        <taxon>Cellvibrionales</taxon>
        <taxon>Cellvibrionaceae</taxon>
        <taxon>Saccharophagus</taxon>
    </lineage>
</organism>
<name>A0AAW7XC90_9GAMM</name>
<dbReference type="Pfam" id="PF19265">
    <property type="entry name" value="DUF5908"/>
    <property type="match status" value="1"/>
</dbReference>
<protein>
    <submittedName>
        <fullName evidence="1">DUF5908 family protein</fullName>
    </submittedName>
</protein>
<comment type="caution">
    <text evidence="1">The sequence shown here is derived from an EMBL/GenBank/DDBJ whole genome shotgun (WGS) entry which is preliminary data.</text>
</comment>
<reference evidence="1" key="1">
    <citation type="submission" date="2023-07" db="EMBL/GenBank/DDBJ databases">
        <title>Genome content predicts the carbon catabolic preferences of heterotrophic bacteria.</title>
        <authorList>
            <person name="Gralka M."/>
        </authorList>
    </citation>
    <scope>NUCLEOTIDE SEQUENCE</scope>
    <source>
        <strain evidence="1">I3M17_2</strain>
    </source>
</reference>
<evidence type="ECO:0000313" key="2">
    <source>
        <dbReference type="Proteomes" id="UP001169760"/>
    </source>
</evidence>
<dbReference type="AlphaFoldDB" id="A0AAW7XC90"/>
<dbReference type="EMBL" id="JAUOPB010000012">
    <property type="protein sequence ID" value="MDO6423994.1"/>
    <property type="molecule type" value="Genomic_DNA"/>
</dbReference>
<dbReference type="GeneID" id="98615815"/>
<dbReference type="InterPro" id="IPR045459">
    <property type="entry name" value="DUF5908"/>
</dbReference>